<reference evidence="1" key="1">
    <citation type="journal article" date="2015" name="Nature">
        <title>Complex archaea that bridge the gap between prokaryotes and eukaryotes.</title>
        <authorList>
            <person name="Spang A."/>
            <person name="Saw J.H."/>
            <person name="Jorgensen S.L."/>
            <person name="Zaremba-Niedzwiedzka K."/>
            <person name="Martijn J."/>
            <person name="Lind A.E."/>
            <person name="van Eijk R."/>
            <person name="Schleper C."/>
            <person name="Guy L."/>
            <person name="Ettema T.J."/>
        </authorList>
    </citation>
    <scope>NUCLEOTIDE SEQUENCE</scope>
</reference>
<sequence length="53" mass="6352">MSEKDIIILYIKEFSMETKDYPQFENYVKKANEDKDTKIIVVPDDIVEKVERL</sequence>
<name>A0A0F9FYT2_9ZZZZ</name>
<proteinExistence type="predicted"/>
<evidence type="ECO:0000313" key="1">
    <source>
        <dbReference type="EMBL" id="KKL91478.1"/>
    </source>
</evidence>
<dbReference type="AlphaFoldDB" id="A0A0F9FYT2"/>
<organism evidence="1">
    <name type="scientific">marine sediment metagenome</name>
    <dbReference type="NCBI Taxonomy" id="412755"/>
    <lineage>
        <taxon>unclassified sequences</taxon>
        <taxon>metagenomes</taxon>
        <taxon>ecological metagenomes</taxon>
    </lineage>
</organism>
<comment type="caution">
    <text evidence="1">The sequence shown here is derived from an EMBL/GenBank/DDBJ whole genome shotgun (WGS) entry which is preliminary data.</text>
</comment>
<gene>
    <name evidence="1" type="ORF">LCGC14_1894330</name>
</gene>
<protein>
    <submittedName>
        <fullName evidence="1">Uncharacterized protein</fullName>
    </submittedName>
</protein>
<dbReference type="EMBL" id="LAZR01019720">
    <property type="protein sequence ID" value="KKL91478.1"/>
    <property type="molecule type" value="Genomic_DNA"/>
</dbReference>
<accession>A0A0F9FYT2</accession>